<organism evidence="3 4">
    <name type="scientific">Ilyodon furcidens</name>
    <name type="common">goldbreast splitfin</name>
    <dbReference type="NCBI Taxonomy" id="33524"/>
    <lineage>
        <taxon>Eukaryota</taxon>
        <taxon>Metazoa</taxon>
        <taxon>Chordata</taxon>
        <taxon>Craniata</taxon>
        <taxon>Vertebrata</taxon>
        <taxon>Euteleostomi</taxon>
        <taxon>Actinopterygii</taxon>
        <taxon>Neopterygii</taxon>
        <taxon>Teleostei</taxon>
        <taxon>Neoteleostei</taxon>
        <taxon>Acanthomorphata</taxon>
        <taxon>Ovalentaria</taxon>
        <taxon>Atherinomorphae</taxon>
        <taxon>Cyprinodontiformes</taxon>
        <taxon>Goodeidae</taxon>
        <taxon>Ilyodon</taxon>
    </lineage>
</organism>
<evidence type="ECO:0000256" key="2">
    <source>
        <dbReference type="SAM" id="Phobius"/>
    </source>
</evidence>
<proteinExistence type="predicted"/>
<comment type="caution">
    <text evidence="3">The sequence shown here is derived from an EMBL/GenBank/DDBJ whole genome shotgun (WGS) entry which is preliminary data.</text>
</comment>
<gene>
    <name evidence="3" type="ORF">ILYODFUR_028318</name>
</gene>
<sequence length="102" mass="11662">MEEQLQSTCFPPPSSILNQPEAEPHRFKVFELEMKTPGTTGQMFVLLHYEKVSVLMVFGPNLLICFKFCIYVLIYSGSSTSTVCNRRKPQNDHVCCNLQNMV</sequence>
<evidence type="ECO:0000313" key="3">
    <source>
        <dbReference type="EMBL" id="MEQ2249353.1"/>
    </source>
</evidence>
<name>A0ABV0UZ63_9TELE</name>
<protein>
    <submittedName>
        <fullName evidence="3">Uncharacterized protein</fullName>
    </submittedName>
</protein>
<evidence type="ECO:0000256" key="1">
    <source>
        <dbReference type="SAM" id="MobiDB-lite"/>
    </source>
</evidence>
<feature type="region of interest" description="Disordered" evidence="1">
    <location>
        <begin position="1"/>
        <end position="20"/>
    </location>
</feature>
<evidence type="ECO:0000313" key="4">
    <source>
        <dbReference type="Proteomes" id="UP001482620"/>
    </source>
</evidence>
<accession>A0ABV0UZ63</accession>
<keyword evidence="4" id="KW-1185">Reference proteome</keyword>
<dbReference type="EMBL" id="JAHRIQ010084948">
    <property type="protein sequence ID" value="MEQ2249353.1"/>
    <property type="molecule type" value="Genomic_DNA"/>
</dbReference>
<keyword evidence="2" id="KW-0472">Membrane</keyword>
<keyword evidence="2" id="KW-1133">Transmembrane helix</keyword>
<feature type="transmembrane region" description="Helical" evidence="2">
    <location>
        <begin position="52"/>
        <end position="74"/>
    </location>
</feature>
<dbReference type="Proteomes" id="UP001482620">
    <property type="component" value="Unassembled WGS sequence"/>
</dbReference>
<reference evidence="3 4" key="1">
    <citation type="submission" date="2021-06" db="EMBL/GenBank/DDBJ databases">
        <authorList>
            <person name="Palmer J.M."/>
        </authorList>
    </citation>
    <scope>NUCLEOTIDE SEQUENCE [LARGE SCALE GENOMIC DNA]</scope>
    <source>
        <strain evidence="4">if_2019</strain>
        <tissue evidence="3">Muscle</tissue>
    </source>
</reference>
<keyword evidence="2" id="KW-0812">Transmembrane</keyword>